<comment type="pathway">
    <text evidence="6">Cofactor biosynthesis; adenosylcobalamin biosynthesis; adenosylcobalamin from cob(II)yrinate a,c-diamide: step 5/7.</text>
</comment>
<dbReference type="PANTHER" id="PTHR34848">
    <property type="match status" value="1"/>
</dbReference>
<keyword evidence="14" id="KW-0067">ATP-binding</keyword>
<evidence type="ECO:0000256" key="10">
    <source>
        <dbReference type="ARBA" id="ARBA00022573"/>
    </source>
</evidence>
<evidence type="ECO:0000256" key="4">
    <source>
        <dbReference type="ARBA" id="ARBA00003889"/>
    </source>
</evidence>
<dbReference type="EC" id="2.7.1.156" evidence="8"/>
<evidence type="ECO:0000256" key="9">
    <source>
        <dbReference type="ARBA" id="ARBA00012523"/>
    </source>
</evidence>
<evidence type="ECO:0000256" key="15">
    <source>
        <dbReference type="ARBA" id="ARBA00023134"/>
    </source>
</evidence>
<dbReference type="GO" id="GO:0009236">
    <property type="term" value="P:cobalamin biosynthetic process"/>
    <property type="evidence" value="ECO:0007669"/>
    <property type="project" value="UniProtKB-UniPathway"/>
</dbReference>
<feature type="binding site" evidence="19">
    <location>
        <begin position="49"/>
        <end position="52"/>
    </location>
    <ligand>
        <name>GTP</name>
        <dbReference type="ChEBI" id="CHEBI:37565"/>
    </ligand>
</feature>
<dbReference type="SUPFAM" id="SSF52540">
    <property type="entry name" value="P-loop containing nucleoside triphosphate hydrolases"/>
    <property type="match status" value="1"/>
</dbReference>
<keyword evidence="20" id="KW-0548">Nucleotidyltransferase</keyword>
<evidence type="ECO:0000256" key="11">
    <source>
        <dbReference type="ARBA" id="ARBA00022679"/>
    </source>
</evidence>
<evidence type="ECO:0000256" key="12">
    <source>
        <dbReference type="ARBA" id="ARBA00022741"/>
    </source>
</evidence>
<evidence type="ECO:0000256" key="8">
    <source>
        <dbReference type="ARBA" id="ARBA00012016"/>
    </source>
</evidence>
<keyword evidence="13 20" id="KW-0418">Kinase</keyword>
<comment type="catalytic activity">
    <reaction evidence="2">
        <text>adenosylcob(III)inamide phosphate + GTP + H(+) = adenosylcob(III)inamide-GDP + diphosphate</text>
        <dbReference type="Rhea" id="RHEA:22712"/>
        <dbReference type="ChEBI" id="CHEBI:15378"/>
        <dbReference type="ChEBI" id="CHEBI:33019"/>
        <dbReference type="ChEBI" id="CHEBI:37565"/>
        <dbReference type="ChEBI" id="CHEBI:58502"/>
        <dbReference type="ChEBI" id="CHEBI:60487"/>
        <dbReference type="EC" id="2.7.7.62"/>
    </reaction>
</comment>
<evidence type="ECO:0000256" key="2">
    <source>
        <dbReference type="ARBA" id="ARBA00000711"/>
    </source>
</evidence>
<name>A0A1G6B961_9BACT</name>
<dbReference type="EC" id="2.7.7.62" evidence="9"/>
<evidence type="ECO:0000256" key="17">
    <source>
        <dbReference type="ARBA" id="ARBA00030571"/>
    </source>
</evidence>
<dbReference type="UniPathway" id="UPA00148">
    <property type="reaction ID" value="UER00236"/>
</dbReference>
<dbReference type="RefSeq" id="WP_092117499.1">
    <property type="nucleotide sequence ID" value="NZ_FMXO01000004.1"/>
</dbReference>
<dbReference type="GO" id="GO:0043752">
    <property type="term" value="F:adenosylcobinamide kinase activity"/>
    <property type="evidence" value="ECO:0007669"/>
    <property type="project" value="UniProtKB-EC"/>
</dbReference>
<keyword evidence="21" id="KW-1185">Reference proteome</keyword>
<evidence type="ECO:0000256" key="7">
    <source>
        <dbReference type="ARBA" id="ARBA00007490"/>
    </source>
</evidence>
<evidence type="ECO:0000256" key="18">
    <source>
        <dbReference type="PIRSR" id="PIRSR006135-1"/>
    </source>
</evidence>
<evidence type="ECO:0000256" key="13">
    <source>
        <dbReference type="ARBA" id="ARBA00022777"/>
    </source>
</evidence>
<organism evidence="20 21">
    <name type="scientific">Desulfonatronum thiosulfatophilum</name>
    <dbReference type="NCBI Taxonomy" id="617002"/>
    <lineage>
        <taxon>Bacteria</taxon>
        <taxon>Pseudomonadati</taxon>
        <taxon>Thermodesulfobacteriota</taxon>
        <taxon>Desulfovibrionia</taxon>
        <taxon>Desulfovibrionales</taxon>
        <taxon>Desulfonatronaceae</taxon>
        <taxon>Desulfonatronum</taxon>
    </lineage>
</organism>
<dbReference type="Pfam" id="PF02283">
    <property type="entry name" value="CobU"/>
    <property type="match status" value="1"/>
</dbReference>
<dbReference type="GO" id="GO:0005525">
    <property type="term" value="F:GTP binding"/>
    <property type="evidence" value="ECO:0007669"/>
    <property type="project" value="UniProtKB-KW"/>
</dbReference>
<reference evidence="20 21" key="1">
    <citation type="submission" date="2016-10" db="EMBL/GenBank/DDBJ databases">
        <authorList>
            <person name="de Groot N.N."/>
        </authorList>
    </citation>
    <scope>NUCLEOTIDE SEQUENCE [LARGE SCALE GENOMIC DNA]</scope>
    <source>
        <strain evidence="20 21">ASO4-2</strain>
    </source>
</reference>
<protein>
    <recommendedName>
        <fullName evidence="16">Adenosylcobinamide kinase</fullName>
        <ecNumber evidence="8">2.7.1.156</ecNumber>
        <ecNumber evidence="9">2.7.7.62</ecNumber>
    </recommendedName>
    <alternativeName>
        <fullName evidence="17">Adenosylcobinamide-phosphate guanylyltransferase</fullName>
    </alternativeName>
</protein>
<evidence type="ECO:0000313" key="20">
    <source>
        <dbReference type="EMBL" id="SDB17176.1"/>
    </source>
</evidence>
<evidence type="ECO:0000256" key="16">
    <source>
        <dbReference type="ARBA" id="ARBA00029570"/>
    </source>
</evidence>
<evidence type="ECO:0000256" key="6">
    <source>
        <dbReference type="ARBA" id="ARBA00005159"/>
    </source>
</evidence>
<dbReference type="GO" id="GO:0008820">
    <property type="term" value="F:cobinamide phosphate guanylyltransferase activity"/>
    <property type="evidence" value="ECO:0007669"/>
    <property type="project" value="UniProtKB-EC"/>
</dbReference>
<dbReference type="InterPro" id="IPR003203">
    <property type="entry name" value="CobU/CobP"/>
</dbReference>
<dbReference type="STRING" id="617002.SAMN05660653_00811"/>
<dbReference type="Proteomes" id="UP000198771">
    <property type="component" value="Unassembled WGS sequence"/>
</dbReference>
<dbReference type="AlphaFoldDB" id="A0A1G6B961"/>
<dbReference type="PANTHER" id="PTHR34848:SF1">
    <property type="entry name" value="BIFUNCTIONAL ADENOSYLCOBALAMIN BIOSYNTHESIS PROTEIN COBU"/>
    <property type="match status" value="1"/>
</dbReference>
<dbReference type="EMBL" id="FMXO01000004">
    <property type="protein sequence ID" value="SDB17176.1"/>
    <property type="molecule type" value="Genomic_DNA"/>
</dbReference>
<sequence>MITLILGGEKSGKSGWALQHLLQAPGSRLFVGTARARDLEMRRRIREHRRDRPAHLPAREADIDLPAILSQEVPQHGAILVDSLDFWLFSCVQTDQEELLRENLLDCLRNTTPTTHLILVSSEIGFGPIQATPQARSFVRSLGLLNQQVAALADEVVMIVAGLPLWLKGRN</sequence>
<keyword evidence="10" id="KW-0169">Cobalamin biosynthesis</keyword>
<evidence type="ECO:0000256" key="3">
    <source>
        <dbReference type="ARBA" id="ARBA00001522"/>
    </source>
</evidence>
<evidence type="ECO:0000256" key="1">
    <source>
        <dbReference type="ARBA" id="ARBA00000312"/>
    </source>
</evidence>
<evidence type="ECO:0000256" key="5">
    <source>
        <dbReference type="ARBA" id="ARBA00004692"/>
    </source>
</evidence>
<dbReference type="Gene3D" id="3.40.50.300">
    <property type="entry name" value="P-loop containing nucleotide triphosphate hydrolases"/>
    <property type="match status" value="1"/>
</dbReference>
<gene>
    <name evidence="20" type="ORF">SAMN05660653_00811</name>
</gene>
<comment type="catalytic activity">
    <reaction evidence="1">
        <text>adenosylcob(III)inamide + ATP = adenosylcob(III)inamide phosphate + ADP + H(+)</text>
        <dbReference type="Rhea" id="RHEA:15769"/>
        <dbReference type="ChEBI" id="CHEBI:2480"/>
        <dbReference type="ChEBI" id="CHEBI:15378"/>
        <dbReference type="ChEBI" id="CHEBI:30616"/>
        <dbReference type="ChEBI" id="CHEBI:58502"/>
        <dbReference type="ChEBI" id="CHEBI:456216"/>
        <dbReference type="EC" id="2.7.1.156"/>
    </reaction>
</comment>
<feature type="binding site" evidence="19">
    <location>
        <position position="60"/>
    </location>
    <ligand>
        <name>GTP</name>
        <dbReference type="ChEBI" id="CHEBI:37565"/>
    </ligand>
</feature>
<keyword evidence="15 19" id="KW-0342">GTP-binding</keyword>
<dbReference type="OrthoDB" id="9788370at2"/>
<evidence type="ECO:0000313" key="21">
    <source>
        <dbReference type="Proteomes" id="UP000198771"/>
    </source>
</evidence>
<comment type="pathway">
    <text evidence="5">Cofactor biosynthesis; adenosylcobalamin biosynthesis; adenosylcobalamin from cob(II)yrinate a,c-diamide: step 6/7.</text>
</comment>
<dbReference type="GO" id="GO:0005524">
    <property type="term" value="F:ATP binding"/>
    <property type="evidence" value="ECO:0007669"/>
    <property type="project" value="UniProtKB-KW"/>
</dbReference>
<comment type="catalytic activity">
    <reaction evidence="3">
        <text>adenosylcob(III)inamide + GTP = adenosylcob(III)inamide phosphate + GDP + H(+)</text>
        <dbReference type="Rhea" id="RHEA:15765"/>
        <dbReference type="ChEBI" id="CHEBI:2480"/>
        <dbReference type="ChEBI" id="CHEBI:15378"/>
        <dbReference type="ChEBI" id="CHEBI:37565"/>
        <dbReference type="ChEBI" id="CHEBI:58189"/>
        <dbReference type="ChEBI" id="CHEBI:58502"/>
        <dbReference type="EC" id="2.7.1.156"/>
    </reaction>
</comment>
<comment type="function">
    <text evidence="4">Catalyzes ATP-dependent phosphorylation of adenosylcobinamide and addition of GMP to adenosylcobinamide phosphate.</text>
</comment>
<accession>A0A1G6B961</accession>
<feature type="binding site" evidence="19">
    <location>
        <begin position="7"/>
        <end position="14"/>
    </location>
    <ligand>
        <name>GTP</name>
        <dbReference type="ChEBI" id="CHEBI:37565"/>
    </ligand>
</feature>
<keyword evidence="11 20" id="KW-0808">Transferase</keyword>
<feature type="binding site" evidence="19">
    <location>
        <position position="82"/>
    </location>
    <ligand>
        <name>GTP</name>
        <dbReference type="ChEBI" id="CHEBI:37565"/>
    </ligand>
</feature>
<dbReference type="InterPro" id="IPR027417">
    <property type="entry name" value="P-loop_NTPase"/>
</dbReference>
<evidence type="ECO:0000256" key="19">
    <source>
        <dbReference type="PIRSR" id="PIRSR006135-2"/>
    </source>
</evidence>
<evidence type="ECO:0000256" key="14">
    <source>
        <dbReference type="ARBA" id="ARBA00022840"/>
    </source>
</evidence>
<proteinExistence type="inferred from homology"/>
<feature type="active site" description="GMP-histidine intermediate" evidence="18">
    <location>
        <position position="48"/>
    </location>
</feature>
<comment type="similarity">
    <text evidence="7">Belongs to the CobU/CobP family.</text>
</comment>
<keyword evidence="12 19" id="KW-0547">Nucleotide-binding</keyword>
<dbReference type="PIRSF" id="PIRSF006135">
    <property type="entry name" value="CobU"/>
    <property type="match status" value="1"/>
</dbReference>